<reference evidence="3" key="1">
    <citation type="submission" date="2016-04" db="EMBL/GenBank/DDBJ databases">
        <authorList>
            <person name="Tabuchi Yagui T.R."/>
        </authorList>
    </citation>
    <scope>NUCLEOTIDE SEQUENCE [LARGE SCALE GENOMIC DNA]</scope>
    <source>
        <strain evidence="3">NIES-26</strain>
    </source>
</reference>
<dbReference type="InterPro" id="IPR002477">
    <property type="entry name" value="Peptidoglycan-bd-like"/>
</dbReference>
<evidence type="ECO:0000313" key="4">
    <source>
        <dbReference type="Proteomes" id="UP000252107"/>
    </source>
</evidence>
<evidence type="ECO:0000313" key="3">
    <source>
        <dbReference type="EMBL" id="RCJ27515.1"/>
    </source>
</evidence>
<dbReference type="EMBL" id="LXQD01000304">
    <property type="protein sequence ID" value="RCJ27515.1"/>
    <property type="molecule type" value="Genomic_DNA"/>
</dbReference>
<gene>
    <name evidence="3" type="ORF">A6770_25575</name>
</gene>
<dbReference type="AlphaFoldDB" id="A0A367QTQ8"/>
<feature type="domain" description="Peptidoglycan binding-like" evidence="2">
    <location>
        <begin position="96"/>
        <end position="152"/>
    </location>
</feature>
<feature type="signal peptide" evidence="1">
    <location>
        <begin position="1"/>
        <end position="39"/>
    </location>
</feature>
<evidence type="ECO:0000259" key="2">
    <source>
        <dbReference type="Pfam" id="PF01471"/>
    </source>
</evidence>
<dbReference type="Gene3D" id="1.10.101.10">
    <property type="entry name" value="PGBD-like superfamily/PGBD"/>
    <property type="match status" value="1"/>
</dbReference>
<organism evidence="3 4">
    <name type="scientific">Nostoc minutum NIES-26</name>
    <dbReference type="NCBI Taxonomy" id="1844469"/>
    <lineage>
        <taxon>Bacteria</taxon>
        <taxon>Bacillati</taxon>
        <taxon>Cyanobacteriota</taxon>
        <taxon>Cyanophyceae</taxon>
        <taxon>Nostocales</taxon>
        <taxon>Nostocaceae</taxon>
        <taxon>Nostoc</taxon>
    </lineage>
</organism>
<dbReference type="InterPro" id="IPR036365">
    <property type="entry name" value="PGBD-like_sf"/>
</dbReference>
<proteinExistence type="predicted"/>
<keyword evidence="1" id="KW-0732">Signal</keyword>
<keyword evidence="4" id="KW-1185">Reference proteome</keyword>
<sequence length="153" mass="16749">MRMTLQIKVAKSHIIQRNKKMNWKVLACLPILIATAVPAYSLTNNKSHNPTTAAHVAQNTQPANTMKKANTVQKLHAKHKSNNMANHSTVLRVGSRGEAVKNAQNVLKQQGFYTASVNGIFDNKTRAAAIKFQKSKGLRADGIIGPRTLAVLK</sequence>
<name>A0A367QTQ8_9NOSO</name>
<feature type="chain" id="PRO_5016619967" description="Peptidoglycan binding-like domain-containing protein" evidence="1">
    <location>
        <begin position="40"/>
        <end position="153"/>
    </location>
</feature>
<evidence type="ECO:0000256" key="1">
    <source>
        <dbReference type="SAM" id="SignalP"/>
    </source>
</evidence>
<dbReference type="SUPFAM" id="SSF47090">
    <property type="entry name" value="PGBD-like"/>
    <property type="match status" value="1"/>
</dbReference>
<dbReference type="Proteomes" id="UP000252107">
    <property type="component" value="Unassembled WGS sequence"/>
</dbReference>
<dbReference type="InterPro" id="IPR036366">
    <property type="entry name" value="PGBDSf"/>
</dbReference>
<protein>
    <recommendedName>
        <fullName evidence="2">Peptidoglycan binding-like domain-containing protein</fullName>
    </recommendedName>
</protein>
<dbReference type="Pfam" id="PF01471">
    <property type="entry name" value="PG_binding_1"/>
    <property type="match status" value="1"/>
</dbReference>
<accession>A0A367QTQ8</accession>
<comment type="caution">
    <text evidence="3">The sequence shown here is derived from an EMBL/GenBank/DDBJ whole genome shotgun (WGS) entry which is preliminary data.</text>
</comment>